<feature type="compositionally biased region" description="Basic and acidic residues" evidence="1">
    <location>
        <begin position="1"/>
        <end position="10"/>
    </location>
</feature>
<evidence type="ECO:0000313" key="3">
    <source>
        <dbReference type="EMBL" id="MPY56897.1"/>
    </source>
</evidence>
<keyword evidence="4" id="KW-1185">Reference proteome</keyword>
<evidence type="ECO:0000259" key="2">
    <source>
        <dbReference type="Pfam" id="PF13676"/>
    </source>
</evidence>
<dbReference type="Gene3D" id="3.40.50.10140">
    <property type="entry name" value="Toll/interleukin-1 receptor homology (TIR) domain"/>
    <property type="match status" value="1"/>
</dbReference>
<accession>A0A5N8XBY2</accession>
<evidence type="ECO:0000313" key="4">
    <source>
        <dbReference type="Proteomes" id="UP000400924"/>
    </source>
</evidence>
<sequence>MRERSDDNRPRRSVQQPYGFLSYGRTPHVPESDRPPDELLRHFHAKLTGDLMELTDLDAKIPAVYLDERMPLGTLWEDELKGHLARCQVLVPLLSQRLFSSDWCALEWQCFELRQELQRERGTFTRNAIVPVLWNPLRPEEIPPPYRDVQYTHQAFGTAYADMGLRGLLKYGRHATFTKVVYQLALKIVEVAVSARLEPCEPGDFDHLFDSLKRSTGEEH</sequence>
<dbReference type="NCBIfam" id="NF040588">
    <property type="entry name" value="FxsC_Nterm"/>
    <property type="match status" value="1"/>
</dbReference>
<protein>
    <submittedName>
        <fullName evidence="3">Toll/interleukin-1 receptor domain-containing protein</fullName>
    </submittedName>
</protein>
<feature type="domain" description="TIR" evidence="2">
    <location>
        <begin position="61"/>
        <end position="153"/>
    </location>
</feature>
<dbReference type="Proteomes" id="UP000400924">
    <property type="component" value="Unassembled WGS sequence"/>
</dbReference>
<reference evidence="3 4" key="1">
    <citation type="submission" date="2019-07" db="EMBL/GenBank/DDBJ databases">
        <title>New species of Amycolatopsis and Streptomyces.</title>
        <authorList>
            <person name="Duangmal K."/>
            <person name="Teo W.F.A."/>
            <person name="Lipun K."/>
        </authorList>
    </citation>
    <scope>NUCLEOTIDE SEQUENCE [LARGE SCALE GENOMIC DNA]</scope>
    <source>
        <strain evidence="3 4">NBRC 106415</strain>
    </source>
</reference>
<keyword evidence="3" id="KW-0675">Receptor</keyword>
<proteinExistence type="predicted"/>
<dbReference type="InterPro" id="IPR000157">
    <property type="entry name" value="TIR_dom"/>
</dbReference>
<gene>
    <name evidence="3" type="ORF">FNH08_06865</name>
</gene>
<organism evidence="3 4">
    <name type="scientific">Streptomyces spongiae</name>
    <dbReference type="NCBI Taxonomy" id="565072"/>
    <lineage>
        <taxon>Bacteria</taxon>
        <taxon>Bacillati</taxon>
        <taxon>Actinomycetota</taxon>
        <taxon>Actinomycetes</taxon>
        <taxon>Kitasatosporales</taxon>
        <taxon>Streptomycetaceae</taxon>
        <taxon>Streptomyces</taxon>
    </lineage>
</organism>
<feature type="region of interest" description="Disordered" evidence="1">
    <location>
        <begin position="1"/>
        <end position="35"/>
    </location>
</feature>
<dbReference type="EMBL" id="VJZC01000027">
    <property type="protein sequence ID" value="MPY56897.1"/>
    <property type="molecule type" value="Genomic_DNA"/>
</dbReference>
<dbReference type="GO" id="GO:0007165">
    <property type="term" value="P:signal transduction"/>
    <property type="evidence" value="ECO:0007669"/>
    <property type="project" value="InterPro"/>
</dbReference>
<dbReference type="Pfam" id="PF13676">
    <property type="entry name" value="TIR_2"/>
    <property type="match status" value="1"/>
</dbReference>
<dbReference type="SUPFAM" id="SSF52200">
    <property type="entry name" value="Toll/Interleukin receptor TIR domain"/>
    <property type="match status" value="1"/>
</dbReference>
<dbReference type="InterPro" id="IPR047603">
    <property type="entry name" value="FxsC_N"/>
</dbReference>
<comment type="caution">
    <text evidence="3">The sequence shown here is derived from an EMBL/GenBank/DDBJ whole genome shotgun (WGS) entry which is preliminary data.</text>
</comment>
<name>A0A5N8XBY2_9ACTN</name>
<dbReference type="AlphaFoldDB" id="A0A5N8XBY2"/>
<evidence type="ECO:0000256" key="1">
    <source>
        <dbReference type="SAM" id="MobiDB-lite"/>
    </source>
</evidence>
<dbReference type="OrthoDB" id="9150238at2"/>
<dbReference type="RefSeq" id="WP_152770345.1">
    <property type="nucleotide sequence ID" value="NZ_VJZC01000027.1"/>
</dbReference>
<dbReference type="InterPro" id="IPR035897">
    <property type="entry name" value="Toll_tir_struct_dom_sf"/>
</dbReference>